<protein>
    <submittedName>
        <fullName evidence="6">Uncharacterized protein</fullName>
    </submittedName>
</protein>
<dbReference type="EMBL" id="JACDXP010000009">
    <property type="protein sequence ID" value="KAF6518663.1"/>
    <property type="molecule type" value="Genomic_DNA"/>
</dbReference>
<evidence type="ECO:0000256" key="5">
    <source>
        <dbReference type="SAM" id="MobiDB-lite"/>
    </source>
</evidence>
<dbReference type="SUPFAM" id="SSF51735">
    <property type="entry name" value="NAD(P)-binding Rossmann-fold domains"/>
    <property type="match status" value="1"/>
</dbReference>
<comment type="caution">
    <text evidence="6">The sequence shown here is derived from an EMBL/GenBank/DDBJ whole genome shotgun (WGS) entry which is preliminary data.</text>
</comment>
<comment type="similarity">
    <text evidence="1">Belongs to the short-chain dehydrogenases/reductases (SDR) family.</text>
</comment>
<dbReference type="Proteomes" id="UP000593570">
    <property type="component" value="Unassembled WGS sequence"/>
</dbReference>
<evidence type="ECO:0000256" key="3">
    <source>
        <dbReference type="ARBA" id="ARBA00023002"/>
    </source>
</evidence>
<evidence type="ECO:0000256" key="1">
    <source>
        <dbReference type="ARBA" id="ARBA00006484"/>
    </source>
</evidence>
<dbReference type="InterPro" id="IPR002347">
    <property type="entry name" value="SDR_fam"/>
</dbReference>
<organism evidence="6 7">
    <name type="scientific">Fusarium oxysporum f. sp. conglutinans</name>
    <dbReference type="NCBI Taxonomy" id="100902"/>
    <lineage>
        <taxon>Eukaryota</taxon>
        <taxon>Fungi</taxon>
        <taxon>Dikarya</taxon>
        <taxon>Ascomycota</taxon>
        <taxon>Pezizomycotina</taxon>
        <taxon>Sordariomycetes</taxon>
        <taxon>Hypocreomycetidae</taxon>
        <taxon>Hypocreales</taxon>
        <taxon>Nectriaceae</taxon>
        <taxon>Fusarium</taxon>
        <taxon>Fusarium oxysporum species complex</taxon>
    </lineage>
</organism>
<feature type="region of interest" description="Disordered" evidence="5">
    <location>
        <begin position="1"/>
        <end position="21"/>
    </location>
</feature>
<accession>A0A8H6GIE1</accession>
<keyword evidence="3" id="KW-0560">Oxidoreductase</keyword>
<keyword evidence="2" id="KW-0521">NADP</keyword>
<evidence type="ECO:0000256" key="4">
    <source>
        <dbReference type="SAM" id="Coils"/>
    </source>
</evidence>
<dbReference type="Pfam" id="PF00106">
    <property type="entry name" value="adh_short"/>
    <property type="match status" value="1"/>
</dbReference>
<dbReference type="PRINTS" id="PR00081">
    <property type="entry name" value="GDHRDH"/>
</dbReference>
<dbReference type="PANTHER" id="PTHR24320">
    <property type="entry name" value="RETINOL DEHYDROGENASE"/>
    <property type="match status" value="1"/>
</dbReference>
<dbReference type="Gene3D" id="3.40.50.720">
    <property type="entry name" value="NAD(P)-binding Rossmann-like Domain"/>
    <property type="match status" value="1"/>
</dbReference>
<dbReference type="AlphaFoldDB" id="A0A8H6GIE1"/>
<dbReference type="InterPro" id="IPR036291">
    <property type="entry name" value="NAD(P)-bd_dom_sf"/>
</dbReference>
<dbReference type="GO" id="GO:0016491">
    <property type="term" value="F:oxidoreductase activity"/>
    <property type="evidence" value="ECO:0007669"/>
    <property type="project" value="UniProtKB-KW"/>
</dbReference>
<feature type="region of interest" description="Disordered" evidence="5">
    <location>
        <begin position="205"/>
        <end position="238"/>
    </location>
</feature>
<feature type="compositionally biased region" description="Basic and acidic residues" evidence="5">
    <location>
        <begin position="221"/>
        <end position="238"/>
    </location>
</feature>
<gene>
    <name evidence="6" type="ORF">HZS61_017037</name>
</gene>
<evidence type="ECO:0000256" key="2">
    <source>
        <dbReference type="ARBA" id="ARBA00022857"/>
    </source>
</evidence>
<name>A0A8H6GIE1_FUSOX</name>
<evidence type="ECO:0000313" key="7">
    <source>
        <dbReference type="Proteomes" id="UP000593570"/>
    </source>
</evidence>
<feature type="coiled-coil region" evidence="4">
    <location>
        <begin position="398"/>
        <end position="432"/>
    </location>
</feature>
<evidence type="ECO:0000313" key="6">
    <source>
        <dbReference type="EMBL" id="KAF6518663.1"/>
    </source>
</evidence>
<reference evidence="6 7" key="1">
    <citation type="journal article" date="2020" name="bioRxiv">
        <title>A chromosome-scale genome assembly for the Fusarium oxysporum strain Fo5176 to establish a model Arabidopsis-fungal pathosystem.</title>
        <authorList>
            <person name="Fokkens L."/>
            <person name="Guo L."/>
            <person name="Dora S."/>
            <person name="Wang B."/>
            <person name="Ye K."/>
            <person name="Sanchez-Rodriguez C."/>
            <person name="Croll D."/>
        </authorList>
    </citation>
    <scope>NUCLEOTIDE SEQUENCE [LARGE SCALE GENOMIC DNA]</scope>
    <source>
        <strain evidence="6 7">Fo5176</strain>
    </source>
</reference>
<keyword evidence="4" id="KW-0175">Coiled coil</keyword>
<sequence>MTFDQGRKTASGADYPSHQEDFHQPSAFRVGQSDYDHKAQQRANYALALQMSCRDVVKTIKASDLLMSNEWAKPLTHAPNAISIMALCLKTAAVREAANIKVRDKEITDETGKIIGLLPLAFLDAQKRMNNLQSVARSMIAPEGTIAYIIDLLSDLEDAEDNLPGAMKRLEINAENFKADAEAITKKFEYWERVIMHLLKNSQDAGSMTEEKRTQNTVDAVKADAERQTREREEEDAKQAIQEQQKLLQMARREVEEAQRRLNALLDRPPIEEPSAWSDMMHARELVPDRPAPSRGEKGVIAKGWGYLFGSSDSEVAAENKHRKDHVESIVNERQAYIAKAAEHREMQRRMAQAQLDEARGNETRLWEELNKQAEKLSISHHSLTKAKHDLAKTHAELERLCSEKIELEQIMRILEESMRRLTELKKEVEEMALFFSRVQTVITTTVNENLQSFLNPIQRVLDKGDSVDKIRERSKQNLLRNAFELQGRFSATADVASMYVLVSNKYIRPGINKMEALAAMNDDDFERGKGEFRDWCDSAAEDIVRITDGEQSKMAENLTRNVEVFLVTGASGGLGKLLVDILYRHNGKVYLAARSQSKTEEVIQEIKSAHPSSTGELHFLHLELDDLSTIKPAATRFLEKESRLDVLWNNAGVMIPPEGSKTKQGYELQYGVNNIAHFLLTLLLRPALEAAAASASKNSVRVVWVASSAADAAPNPAIDLTNMDYHREEGAWMKYSRSKAASVIHSAEFARRTKGTGIISLALNPGNFVTNLQQNMSKMELAMFKLISSDPINGAYTELFAGLSDTITEENNGGWVSPFGKVEKIRKDFVEPELGSKFWDWTVEQVKPYM</sequence>
<proteinExistence type="inferred from homology"/>
<dbReference type="PANTHER" id="PTHR24320:SF236">
    <property type="entry name" value="SHORT-CHAIN DEHYDROGENASE-RELATED"/>
    <property type="match status" value="1"/>
</dbReference>